<dbReference type="AlphaFoldDB" id="A0A9P6QIZ3"/>
<dbReference type="EMBL" id="JAAAJA010000006">
    <property type="protein sequence ID" value="KAG0267237.1"/>
    <property type="molecule type" value="Genomic_DNA"/>
</dbReference>
<dbReference type="InterPro" id="IPR059112">
    <property type="entry name" value="CysZ/EI24"/>
</dbReference>
<dbReference type="InterPro" id="IPR052786">
    <property type="entry name" value="Spore_wall_assembly"/>
</dbReference>
<feature type="transmembrane region" description="Helical" evidence="5">
    <location>
        <begin position="95"/>
        <end position="120"/>
    </location>
</feature>
<sequence length="205" mass="22957">MILTMGETSLVVAMVMGQVLKKEKSKGLFKAVLRQHHVLMGPLAKVTHHNNSNSNNGYSDSVEVAPTEAMISHKDSKRRHRDVVKSASAEISRQILVWFVTLPLNFLPVAGPASFCYINGKARMPDVHRRYFDLKDMTVKEREAWIQARSGQYLMFSVVAQALELAPVVGIVFGFTNIIGAALWAVDLERRQDALRDKKLLQAIN</sequence>
<evidence type="ECO:0000256" key="4">
    <source>
        <dbReference type="ARBA" id="ARBA00023136"/>
    </source>
</evidence>
<proteinExistence type="predicted"/>
<dbReference type="PANTHER" id="PTHR34292">
    <property type="entry name" value="OUTER SPORE WALL PROTEIN LDS1"/>
    <property type="match status" value="1"/>
</dbReference>
<evidence type="ECO:0000313" key="7">
    <source>
        <dbReference type="Proteomes" id="UP000726737"/>
    </source>
</evidence>
<evidence type="ECO:0000256" key="1">
    <source>
        <dbReference type="ARBA" id="ARBA00004141"/>
    </source>
</evidence>
<accession>A0A9P6QIZ3</accession>
<organism evidence="6 7">
    <name type="scientific">Mortierella polycephala</name>
    <dbReference type="NCBI Taxonomy" id="41804"/>
    <lineage>
        <taxon>Eukaryota</taxon>
        <taxon>Fungi</taxon>
        <taxon>Fungi incertae sedis</taxon>
        <taxon>Mucoromycota</taxon>
        <taxon>Mortierellomycotina</taxon>
        <taxon>Mortierellomycetes</taxon>
        <taxon>Mortierellales</taxon>
        <taxon>Mortierellaceae</taxon>
        <taxon>Mortierella</taxon>
    </lineage>
</organism>
<dbReference type="PANTHER" id="PTHR34292:SF2">
    <property type="entry name" value="OUTER SPORE WALL PROTEIN LDS1"/>
    <property type="match status" value="1"/>
</dbReference>
<dbReference type="Pfam" id="PF07264">
    <property type="entry name" value="EI24"/>
    <property type="match status" value="1"/>
</dbReference>
<comment type="caution">
    <text evidence="6">The sequence shown here is derived from an EMBL/GenBank/DDBJ whole genome shotgun (WGS) entry which is preliminary data.</text>
</comment>
<reference evidence="6" key="1">
    <citation type="journal article" date="2020" name="Fungal Divers.">
        <title>Resolving the Mortierellaceae phylogeny through synthesis of multi-gene phylogenetics and phylogenomics.</title>
        <authorList>
            <person name="Vandepol N."/>
            <person name="Liber J."/>
            <person name="Desiro A."/>
            <person name="Na H."/>
            <person name="Kennedy M."/>
            <person name="Barry K."/>
            <person name="Grigoriev I.V."/>
            <person name="Miller A.N."/>
            <person name="O'Donnell K."/>
            <person name="Stajich J.E."/>
            <person name="Bonito G."/>
        </authorList>
    </citation>
    <scope>NUCLEOTIDE SEQUENCE</scope>
    <source>
        <strain evidence="6">KOD948</strain>
    </source>
</reference>
<keyword evidence="3 5" id="KW-1133">Transmembrane helix</keyword>
<protein>
    <submittedName>
        <fullName evidence="6">Uncharacterized protein</fullName>
    </submittedName>
</protein>
<name>A0A9P6QIZ3_9FUNG</name>
<evidence type="ECO:0000256" key="2">
    <source>
        <dbReference type="ARBA" id="ARBA00022692"/>
    </source>
</evidence>
<gene>
    <name evidence="6" type="ORF">BG011_007646</name>
</gene>
<evidence type="ECO:0000313" key="6">
    <source>
        <dbReference type="EMBL" id="KAG0267237.1"/>
    </source>
</evidence>
<keyword evidence="4 5" id="KW-0472">Membrane</keyword>
<dbReference type="OrthoDB" id="10012223at2759"/>
<keyword evidence="7" id="KW-1185">Reference proteome</keyword>
<keyword evidence="2 5" id="KW-0812">Transmembrane</keyword>
<evidence type="ECO:0000256" key="3">
    <source>
        <dbReference type="ARBA" id="ARBA00022989"/>
    </source>
</evidence>
<comment type="subcellular location">
    <subcellularLocation>
        <location evidence="1">Membrane</location>
        <topology evidence="1">Multi-pass membrane protein</topology>
    </subcellularLocation>
</comment>
<evidence type="ECO:0000256" key="5">
    <source>
        <dbReference type="SAM" id="Phobius"/>
    </source>
</evidence>
<feature type="transmembrane region" description="Helical" evidence="5">
    <location>
        <begin position="165"/>
        <end position="186"/>
    </location>
</feature>
<dbReference type="Proteomes" id="UP000726737">
    <property type="component" value="Unassembled WGS sequence"/>
</dbReference>